<evidence type="ECO:0000259" key="6">
    <source>
        <dbReference type="Pfam" id="PF13873"/>
    </source>
</evidence>
<dbReference type="PANTHER" id="PTHR23098">
    <property type="entry name" value="AGAP001331-PA-RELATED"/>
    <property type="match status" value="1"/>
</dbReference>
<gene>
    <name evidence="7" type="ORF">MEUPH1_LOCUS30261</name>
</gene>
<reference evidence="7 8" key="1">
    <citation type="submission" date="2023-01" db="EMBL/GenBank/DDBJ databases">
        <authorList>
            <person name="Whitehead M."/>
        </authorList>
    </citation>
    <scope>NUCLEOTIDE SEQUENCE [LARGE SCALE GENOMIC DNA]</scope>
</reference>
<dbReference type="EMBL" id="CARXXK010001595">
    <property type="protein sequence ID" value="CAI6376937.1"/>
    <property type="molecule type" value="Genomic_DNA"/>
</dbReference>
<sequence length="242" mass="27255">MEMKKNRKPNTTERQKKLLVDFMVLHSELVSGKNTSKSTVKQRQKLWESLAEALNSEVGPNKSWSEWRKTWCDLKTNVTGKAGANRKERNKTGRGELDLEVFSEFEKKILEMLGPTIVEGHTSVDESAADISFIIPLPRPTQSLLSNSNMILVNEVVPVESDDTPDDGYLMWNDSCLNGLEDLVEDSNKVNEIDDCASGYPSKHLPTVSQPSIRNTYKVKKNCKLTNLQNTVATISQKKNKN</sequence>
<dbReference type="GO" id="GO:0005634">
    <property type="term" value="C:nucleus"/>
    <property type="evidence" value="ECO:0007669"/>
    <property type="project" value="TreeGrafter"/>
</dbReference>
<evidence type="ECO:0000313" key="7">
    <source>
        <dbReference type="EMBL" id="CAI6376937.1"/>
    </source>
</evidence>
<evidence type="ECO:0000256" key="1">
    <source>
        <dbReference type="ARBA" id="ARBA00011764"/>
    </source>
</evidence>
<comment type="caution">
    <text evidence="7">The sequence shown here is derived from an EMBL/GenBank/DDBJ whole genome shotgun (WGS) entry which is preliminary data.</text>
</comment>
<evidence type="ECO:0000256" key="2">
    <source>
        <dbReference type="ARBA" id="ARBA00016807"/>
    </source>
</evidence>
<dbReference type="Pfam" id="PF13873">
    <property type="entry name" value="Myb_DNA-bind_5"/>
    <property type="match status" value="1"/>
</dbReference>
<keyword evidence="8" id="KW-1185">Reference proteome</keyword>
<proteinExistence type="predicted"/>
<comment type="subunit">
    <text evidence="1">Self-associates forming complexes of several hundred monomers.</text>
</comment>
<evidence type="ECO:0000313" key="8">
    <source>
        <dbReference type="Proteomes" id="UP001160148"/>
    </source>
</evidence>
<comment type="function">
    <text evidence="5">Involved in transvection phenomena (= synapsis-dependent gene expression), where the synaptic pairing of chromosomes carrying genes with which zeste interacts influences the expression of these genes. Zeste binds to DNA and stimulates transcription from a nearby promoter.</text>
</comment>
<keyword evidence="3" id="KW-0805">Transcription regulation</keyword>
<evidence type="ECO:0000256" key="3">
    <source>
        <dbReference type="ARBA" id="ARBA00023015"/>
    </source>
</evidence>
<evidence type="ECO:0000256" key="4">
    <source>
        <dbReference type="ARBA" id="ARBA00023163"/>
    </source>
</evidence>
<evidence type="ECO:0000256" key="5">
    <source>
        <dbReference type="ARBA" id="ARBA00025466"/>
    </source>
</evidence>
<name>A0AAV0Y9U4_9HEMI</name>
<protein>
    <recommendedName>
        <fullName evidence="2">Regulatory protein zeste</fullName>
    </recommendedName>
</protein>
<feature type="domain" description="Myb/SANT-like DNA-binding" evidence="6">
    <location>
        <begin position="7"/>
        <end position="78"/>
    </location>
</feature>
<keyword evidence="4" id="KW-0804">Transcription</keyword>
<dbReference type="InterPro" id="IPR028002">
    <property type="entry name" value="Myb_DNA-bind_5"/>
</dbReference>
<accession>A0AAV0Y9U4</accession>
<dbReference type="AlphaFoldDB" id="A0AAV0Y9U4"/>
<organism evidence="7 8">
    <name type="scientific">Macrosiphum euphorbiae</name>
    <name type="common">potato aphid</name>
    <dbReference type="NCBI Taxonomy" id="13131"/>
    <lineage>
        <taxon>Eukaryota</taxon>
        <taxon>Metazoa</taxon>
        <taxon>Ecdysozoa</taxon>
        <taxon>Arthropoda</taxon>
        <taxon>Hexapoda</taxon>
        <taxon>Insecta</taxon>
        <taxon>Pterygota</taxon>
        <taxon>Neoptera</taxon>
        <taxon>Paraneoptera</taxon>
        <taxon>Hemiptera</taxon>
        <taxon>Sternorrhyncha</taxon>
        <taxon>Aphidomorpha</taxon>
        <taxon>Aphidoidea</taxon>
        <taxon>Aphididae</taxon>
        <taxon>Macrosiphini</taxon>
        <taxon>Macrosiphum</taxon>
    </lineage>
</organism>
<dbReference type="Proteomes" id="UP001160148">
    <property type="component" value="Unassembled WGS sequence"/>
</dbReference>
<dbReference type="PANTHER" id="PTHR23098:SF16">
    <property type="entry name" value="REGULATORY PROTEIN ZESTE"/>
    <property type="match status" value="1"/>
</dbReference>